<protein>
    <submittedName>
        <fullName evidence="1">Uncharacterized protein</fullName>
    </submittedName>
</protein>
<dbReference type="Proteomes" id="UP000821837">
    <property type="component" value="Unassembled WGS sequence"/>
</dbReference>
<sequence>MACITADRPLAVAGERLRLSSGDDTEASRSEEVAQQRQNEGSWRLPARCGVQIVTGGLRTNSVDELRQATTVLAVTVQTCGRVGDYADRRARKVEQCWAGLRLFSDVAEHGSGYPPRSEAAVQRLPWWYINPAASHPMRHRDTSDHLDDSDV</sequence>
<reference evidence="1" key="2">
    <citation type="submission" date="2021-09" db="EMBL/GenBank/DDBJ databases">
        <authorList>
            <person name="Jia N."/>
            <person name="Wang J."/>
            <person name="Shi W."/>
            <person name="Du L."/>
            <person name="Sun Y."/>
            <person name="Zhan W."/>
            <person name="Jiang J."/>
            <person name="Wang Q."/>
            <person name="Zhang B."/>
            <person name="Ji P."/>
            <person name="Sakyi L.B."/>
            <person name="Cui X."/>
            <person name="Yuan T."/>
            <person name="Jiang B."/>
            <person name="Yang W."/>
            <person name="Lam T.T.-Y."/>
            <person name="Chang Q."/>
            <person name="Ding S."/>
            <person name="Wang X."/>
            <person name="Zhu J."/>
            <person name="Ruan X."/>
            <person name="Zhao L."/>
            <person name="Wei J."/>
            <person name="Que T."/>
            <person name="Du C."/>
            <person name="Cheng J."/>
            <person name="Dai P."/>
            <person name="Han X."/>
            <person name="Huang E."/>
            <person name="Gao Y."/>
            <person name="Liu J."/>
            <person name="Shao H."/>
            <person name="Ye R."/>
            <person name="Li L."/>
            <person name="Wei W."/>
            <person name="Wang X."/>
            <person name="Wang C."/>
            <person name="Huo Q."/>
            <person name="Li W."/>
            <person name="Guo W."/>
            <person name="Chen H."/>
            <person name="Chen S."/>
            <person name="Zhou L."/>
            <person name="Zhou L."/>
            <person name="Ni X."/>
            <person name="Tian J."/>
            <person name="Zhou Y."/>
            <person name="Sheng Y."/>
            <person name="Liu T."/>
            <person name="Pan Y."/>
            <person name="Xia L."/>
            <person name="Li J."/>
            <person name="Zhao F."/>
            <person name="Cao W."/>
        </authorList>
    </citation>
    <scope>NUCLEOTIDE SEQUENCE</scope>
    <source>
        <strain evidence="1">Rsan-2018</strain>
        <tissue evidence="1">Larvae</tissue>
    </source>
</reference>
<reference evidence="1" key="1">
    <citation type="journal article" date="2020" name="Cell">
        <title>Large-Scale Comparative Analyses of Tick Genomes Elucidate Their Genetic Diversity and Vector Capacities.</title>
        <authorList>
            <consortium name="Tick Genome and Microbiome Consortium (TIGMIC)"/>
            <person name="Jia N."/>
            <person name="Wang J."/>
            <person name="Shi W."/>
            <person name="Du L."/>
            <person name="Sun Y."/>
            <person name="Zhan W."/>
            <person name="Jiang J.F."/>
            <person name="Wang Q."/>
            <person name="Zhang B."/>
            <person name="Ji P."/>
            <person name="Bell-Sakyi L."/>
            <person name="Cui X.M."/>
            <person name="Yuan T.T."/>
            <person name="Jiang B.G."/>
            <person name="Yang W.F."/>
            <person name="Lam T.T."/>
            <person name="Chang Q.C."/>
            <person name="Ding S.J."/>
            <person name="Wang X.J."/>
            <person name="Zhu J.G."/>
            <person name="Ruan X.D."/>
            <person name="Zhao L."/>
            <person name="Wei J.T."/>
            <person name="Ye R.Z."/>
            <person name="Que T.C."/>
            <person name="Du C.H."/>
            <person name="Zhou Y.H."/>
            <person name="Cheng J.X."/>
            <person name="Dai P.F."/>
            <person name="Guo W.B."/>
            <person name="Han X.H."/>
            <person name="Huang E.J."/>
            <person name="Li L.F."/>
            <person name="Wei W."/>
            <person name="Gao Y.C."/>
            <person name="Liu J.Z."/>
            <person name="Shao H.Z."/>
            <person name="Wang X."/>
            <person name="Wang C.C."/>
            <person name="Yang T.C."/>
            <person name="Huo Q.B."/>
            <person name="Li W."/>
            <person name="Chen H.Y."/>
            <person name="Chen S.E."/>
            <person name="Zhou L.G."/>
            <person name="Ni X.B."/>
            <person name="Tian J.H."/>
            <person name="Sheng Y."/>
            <person name="Liu T."/>
            <person name="Pan Y.S."/>
            <person name="Xia L.Y."/>
            <person name="Li J."/>
            <person name="Zhao F."/>
            <person name="Cao W.C."/>
        </authorList>
    </citation>
    <scope>NUCLEOTIDE SEQUENCE</scope>
    <source>
        <strain evidence="1">Rsan-2018</strain>
    </source>
</reference>
<gene>
    <name evidence="1" type="ORF">HPB52_007899</name>
</gene>
<accession>A0A9D4PW79</accession>
<evidence type="ECO:0000313" key="2">
    <source>
        <dbReference type="Proteomes" id="UP000821837"/>
    </source>
</evidence>
<evidence type="ECO:0000313" key="1">
    <source>
        <dbReference type="EMBL" id="KAH7956297.1"/>
    </source>
</evidence>
<organism evidence="1 2">
    <name type="scientific">Rhipicephalus sanguineus</name>
    <name type="common">Brown dog tick</name>
    <name type="synonym">Ixodes sanguineus</name>
    <dbReference type="NCBI Taxonomy" id="34632"/>
    <lineage>
        <taxon>Eukaryota</taxon>
        <taxon>Metazoa</taxon>
        <taxon>Ecdysozoa</taxon>
        <taxon>Arthropoda</taxon>
        <taxon>Chelicerata</taxon>
        <taxon>Arachnida</taxon>
        <taxon>Acari</taxon>
        <taxon>Parasitiformes</taxon>
        <taxon>Ixodida</taxon>
        <taxon>Ixodoidea</taxon>
        <taxon>Ixodidae</taxon>
        <taxon>Rhipicephalinae</taxon>
        <taxon>Rhipicephalus</taxon>
        <taxon>Rhipicephalus</taxon>
    </lineage>
</organism>
<name>A0A9D4PW79_RHISA</name>
<dbReference type="VEuPathDB" id="VectorBase:RSAN_029278"/>
<dbReference type="EMBL" id="JABSTV010001250">
    <property type="protein sequence ID" value="KAH7956297.1"/>
    <property type="molecule type" value="Genomic_DNA"/>
</dbReference>
<keyword evidence="2" id="KW-1185">Reference proteome</keyword>
<dbReference type="AlphaFoldDB" id="A0A9D4PW79"/>
<proteinExistence type="predicted"/>
<comment type="caution">
    <text evidence="1">The sequence shown here is derived from an EMBL/GenBank/DDBJ whole genome shotgun (WGS) entry which is preliminary data.</text>
</comment>